<dbReference type="InterPro" id="IPR026444">
    <property type="entry name" value="Secre_tail"/>
</dbReference>
<name>A0ABT8WVF9_9FLAO</name>
<reference evidence="4" key="1">
    <citation type="submission" date="2023-07" db="EMBL/GenBank/DDBJ databases">
        <title>Two novel species in the genus Flavivirga.</title>
        <authorList>
            <person name="Kwon K."/>
        </authorList>
    </citation>
    <scope>NUCLEOTIDE SEQUENCE</scope>
    <source>
        <strain evidence="4">KACC 14158</strain>
    </source>
</reference>
<dbReference type="Proteomes" id="UP001176806">
    <property type="component" value="Unassembled WGS sequence"/>
</dbReference>
<evidence type="ECO:0000256" key="2">
    <source>
        <dbReference type="SAM" id="SignalP"/>
    </source>
</evidence>
<comment type="caution">
    <text evidence="4">The sequence shown here is derived from an EMBL/GenBank/DDBJ whole genome shotgun (WGS) entry which is preliminary data.</text>
</comment>
<dbReference type="RefSeq" id="WP_303304324.1">
    <property type="nucleotide sequence ID" value="NZ_BAABDA010000064.1"/>
</dbReference>
<evidence type="ECO:0000256" key="1">
    <source>
        <dbReference type="ARBA" id="ARBA00022729"/>
    </source>
</evidence>
<organism evidence="4 5">
    <name type="scientific">Flavivirga jejuensis</name>
    <dbReference type="NCBI Taxonomy" id="870487"/>
    <lineage>
        <taxon>Bacteria</taxon>
        <taxon>Pseudomonadati</taxon>
        <taxon>Bacteroidota</taxon>
        <taxon>Flavobacteriia</taxon>
        <taxon>Flavobacteriales</taxon>
        <taxon>Flavobacteriaceae</taxon>
        <taxon>Flavivirga</taxon>
    </lineage>
</organism>
<sequence length="394" mass="43899">MKKTLFFTCLILLTLNFKANADTLRSMYVDGFSSILGNESAENTLLSYAQSNGIEKLLLYELHIVNANHNLSSTSTNFILADFISKAKTNYGILFVGAVAENAWFFTNVIDTYNNSRTNANEKFDVYNLEFEFWIDTHTNSGGYYCNTYLTPNNLPCTNAGAFDYFISILQDMRTLANNNSHPITTEAYVGWPTAAQAATIGANLDKLLLHAYVANPSTSFTYADDRIIDFANGTPGLDVSIIFSSETNFMGNWLISNSMSEAEDTFTTDWTSGSSGWTNNINLEGFTYFTYSYQANITLFSSSSSSSVAAVQSLSTGTQDTLEKVAVYPNPVEKTLYIENLDDVKNIMIYNSIGQLIEETTEKEIDFTTKAKGIYFLKIYTENGIKTKKIIKD</sequence>
<evidence type="ECO:0000313" key="5">
    <source>
        <dbReference type="Proteomes" id="UP001176806"/>
    </source>
</evidence>
<keyword evidence="5" id="KW-1185">Reference proteome</keyword>
<accession>A0ABT8WVF9</accession>
<dbReference type="Pfam" id="PF18962">
    <property type="entry name" value="Por_Secre_tail"/>
    <property type="match status" value="1"/>
</dbReference>
<feature type="signal peptide" evidence="2">
    <location>
        <begin position="1"/>
        <end position="21"/>
    </location>
</feature>
<gene>
    <name evidence="4" type="ORF">Q4Q40_22545</name>
</gene>
<protein>
    <submittedName>
        <fullName evidence="4">T9SS type A sorting domain-containing protein</fullName>
    </submittedName>
</protein>
<feature type="domain" description="Secretion system C-terminal sorting" evidence="3">
    <location>
        <begin position="328"/>
        <end position="392"/>
    </location>
</feature>
<dbReference type="NCBIfam" id="TIGR04183">
    <property type="entry name" value="Por_Secre_tail"/>
    <property type="match status" value="1"/>
</dbReference>
<dbReference type="EMBL" id="JAUOEL010000010">
    <property type="protein sequence ID" value="MDO5976989.1"/>
    <property type="molecule type" value="Genomic_DNA"/>
</dbReference>
<feature type="chain" id="PRO_5046942392" evidence="2">
    <location>
        <begin position="22"/>
        <end position="394"/>
    </location>
</feature>
<proteinExistence type="predicted"/>
<evidence type="ECO:0000313" key="4">
    <source>
        <dbReference type="EMBL" id="MDO5976989.1"/>
    </source>
</evidence>
<keyword evidence="1 2" id="KW-0732">Signal</keyword>
<evidence type="ECO:0000259" key="3">
    <source>
        <dbReference type="Pfam" id="PF18962"/>
    </source>
</evidence>